<accession>A0ABP6SCR4</accession>
<dbReference type="Proteomes" id="UP001499990">
    <property type="component" value="Unassembled WGS sequence"/>
</dbReference>
<proteinExistence type="predicted"/>
<dbReference type="InterPro" id="IPR020311">
    <property type="entry name" value="Uncharacterised_Rv0898c"/>
</dbReference>
<evidence type="ECO:0000313" key="2">
    <source>
        <dbReference type="Proteomes" id="UP001499990"/>
    </source>
</evidence>
<name>A0ABP6SCR4_9ACTN</name>
<sequence>MEDKDIFDRIGTLITEERALRDHAGESGLSDGEKARLDDLEIQLDQYWDLLRRRRAKLEFGESPGDARVRPADQVEKYES</sequence>
<gene>
    <name evidence="1" type="ORF">GCM10020367_33510</name>
</gene>
<reference evidence="2" key="1">
    <citation type="journal article" date="2019" name="Int. J. Syst. Evol. Microbiol.">
        <title>The Global Catalogue of Microorganisms (GCM) 10K type strain sequencing project: providing services to taxonomists for standard genome sequencing and annotation.</title>
        <authorList>
            <consortium name="The Broad Institute Genomics Platform"/>
            <consortium name="The Broad Institute Genome Sequencing Center for Infectious Disease"/>
            <person name="Wu L."/>
            <person name="Ma J."/>
        </authorList>
    </citation>
    <scope>NUCLEOTIDE SEQUENCE [LARGE SCALE GENOMIC DNA]</scope>
    <source>
        <strain evidence="2">JCM 9651</strain>
    </source>
</reference>
<keyword evidence="2" id="KW-1185">Reference proteome</keyword>
<protein>
    <submittedName>
        <fullName evidence="1">DUF2630 family protein</fullName>
    </submittedName>
</protein>
<dbReference type="RefSeq" id="WP_345038285.1">
    <property type="nucleotide sequence ID" value="NZ_BAAAYL010000001.1"/>
</dbReference>
<dbReference type="Pfam" id="PF10944">
    <property type="entry name" value="DUF2630"/>
    <property type="match status" value="1"/>
</dbReference>
<organism evidence="1 2">
    <name type="scientific">Streptomyces sannanensis</name>
    <dbReference type="NCBI Taxonomy" id="285536"/>
    <lineage>
        <taxon>Bacteria</taxon>
        <taxon>Bacillati</taxon>
        <taxon>Actinomycetota</taxon>
        <taxon>Actinomycetes</taxon>
        <taxon>Kitasatosporales</taxon>
        <taxon>Streptomycetaceae</taxon>
        <taxon>Streptomyces</taxon>
    </lineage>
</organism>
<evidence type="ECO:0000313" key="1">
    <source>
        <dbReference type="EMBL" id="GAA3373472.1"/>
    </source>
</evidence>
<dbReference type="EMBL" id="BAAAYL010000001">
    <property type="protein sequence ID" value="GAA3373472.1"/>
    <property type="molecule type" value="Genomic_DNA"/>
</dbReference>
<comment type="caution">
    <text evidence="1">The sequence shown here is derived from an EMBL/GenBank/DDBJ whole genome shotgun (WGS) entry which is preliminary data.</text>
</comment>